<dbReference type="Gene3D" id="2.170.130.10">
    <property type="entry name" value="TonB-dependent receptor, plug domain"/>
    <property type="match status" value="1"/>
</dbReference>
<dbReference type="Pfam" id="PF25183">
    <property type="entry name" value="OMP_b-brl_4"/>
    <property type="match status" value="1"/>
</dbReference>
<dbReference type="PANTHER" id="PTHR30069:SF46">
    <property type="entry name" value="OAR PROTEIN"/>
    <property type="match status" value="1"/>
</dbReference>
<dbReference type="InterPro" id="IPR036942">
    <property type="entry name" value="Beta-barrel_TonB_sf"/>
</dbReference>
<evidence type="ECO:0000313" key="10">
    <source>
        <dbReference type="Proteomes" id="UP000589520"/>
    </source>
</evidence>
<comment type="caution">
    <text evidence="9">The sequence shown here is derived from an EMBL/GenBank/DDBJ whole genome shotgun (WGS) entry which is preliminary data.</text>
</comment>
<dbReference type="InterPro" id="IPR057601">
    <property type="entry name" value="Oar-like_b-barrel"/>
</dbReference>
<dbReference type="InterPro" id="IPR037066">
    <property type="entry name" value="Plug_dom_sf"/>
</dbReference>
<keyword evidence="10" id="KW-1185">Reference proteome</keyword>
<dbReference type="Gene3D" id="2.40.170.20">
    <property type="entry name" value="TonB-dependent receptor, beta-barrel domain"/>
    <property type="match status" value="1"/>
</dbReference>
<sequence>MDPFVKLVQRDRLYGSLTFQPVKIGHYSVAVGAAGFATTTKTGIELHVSERLEADIRLKVGTQAESVQVSAVDTPLLQTDDASTGQVMTAKQITDIPLNQRNYVFIAQLAAGVNPSNGSRGQGNGDFNANGQRATQNNFILDGVDNNSNAIDFLNGASYVVKPPPDALQEFKIQTSDSSAEFGHSAGGVVNATLKSGTNSFHGDVWEYIWNNDLEAPPGQWYAPKTPKALPYHQNQFDGTTGGPVLKNKLFFFFDYEGNRIVQDSPQLTTVPTALMESNPGNLTQLLNTTLTGQTQPIKLYEPGSGGTAILGSKCGNAANIMCVTEIDLIALTLFKMSPAANTGPAGLAYNNYAWNQATTNITNQIDARVDYNRSSSDQVFARVSWAHEDKTETTPLGPILDGGGTFSDGTFTNYAKNAVLSWNHVFAQTLTNQARFAYNWGYFNWLAQSANVNLAARFGFGGVPFQPSNGGLPNISISGINGMGTPSYTPSPEHQNVYQIIDDATKIWGNQSFKFGVNFQNIRYSVIQPTNAHTSPGFNGHITGQPGTSFTGSGIADYLADQQNSNNTSSFTLVNNGHWYRAAYIQDDWKVNNRLSLNLGVRYDFFQPPIERLDHRASFYPTGGIDIPGGGTGVYLMPLSQKNVVLSPIFLNLLAKDNITLKYTANRGSAIHSARTSYPE</sequence>
<dbReference type="InterPro" id="IPR012910">
    <property type="entry name" value="Plug_dom"/>
</dbReference>
<keyword evidence="9" id="KW-0675">Receptor</keyword>
<feature type="domain" description="TonB-dependent transporter Oar-like beta-barrel" evidence="8">
    <location>
        <begin position="193"/>
        <end position="632"/>
    </location>
</feature>
<evidence type="ECO:0000259" key="8">
    <source>
        <dbReference type="Pfam" id="PF25183"/>
    </source>
</evidence>
<feature type="domain" description="TonB-dependent receptor plug" evidence="7">
    <location>
        <begin position="84"/>
        <end position="189"/>
    </location>
</feature>
<evidence type="ECO:0000256" key="4">
    <source>
        <dbReference type="ARBA" id="ARBA00022692"/>
    </source>
</evidence>
<name>A0A7Y9PHJ3_9BACT</name>
<organism evidence="9 10">
    <name type="scientific">Granulicella arctica</name>
    <dbReference type="NCBI Taxonomy" id="940613"/>
    <lineage>
        <taxon>Bacteria</taxon>
        <taxon>Pseudomonadati</taxon>
        <taxon>Acidobacteriota</taxon>
        <taxon>Terriglobia</taxon>
        <taxon>Terriglobales</taxon>
        <taxon>Acidobacteriaceae</taxon>
        <taxon>Granulicella</taxon>
    </lineage>
</organism>
<keyword evidence="4" id="KW-0812">Transmembrane</keyword>
<dbReference type="GO" id="GO:0044718">
    <property type="term" value="P:siderophore transmembrane transport"/>
    <property type="evidence" value="ECO:0007669"/>
    <property type="project" value="TreeGrafter"/>
</dbReference>
<evidence type="ECO:0000256" key="2">
    <source>
        <dbReference type="ARBA" id="ARBA00022448"/>
    </source>
</evidence>
<dbReference type="PANTHER" id="PTHR30069">
    <property type="entry name" value="TONB-DEPENDENT OUTER MEMBRANE RECEPTOR"/>
    <property type="match status" value="1"/>
</dbReference>
<gene>
    <name evidence="9" type="ORF">HDF17_002337</name>
</gene>
<dbReference type="GO" id="GO:0015344">
    <property type="term" value="F:siderophore uptake transmembrane transporter activity"/>
    <property type="evidence" value="ECO:0007669"/>
    <property type="project" value="TreeGrafter"/>
</dbReference>
<dbReference type="AlphaFoldDB" id="A0A7Y9PHJ3"/>
<dbReference type="Proteomes" id="UP000589520">
    <property type="component" value="Unassembled WGS sequence"/>
</dbReference>
<keyword evidence="3" id="KW-1134">Transmembrane beta strand</keyword>
<proteinExistence type="predicted"/>
<protein>
    <submittedName>
        <fullName evidence="9">Outer membrane receptor protein involved in Fe transport</fullName>
    </submittedName>
</protein>
<dbReference type="GO" id="GO:0009279">
    <property type="term" value="C:cell outer membrane"/>
    <property type="evidence" value="ECO:0007669"/>
    <property type="project" value="UniProtKB-SubCell"/>
</dbReference>
<dbReference type="EMBL" id="JACCCW010000002">
    <property type="protein sequence ID" value="NYF80017.1"/>
    <property type="molecule type" value="Genomic_DNA"/>
</dbReference>
<keyword evidence="2" id="KW-0813">Transport</keyword>
<dbReference type="RefSeq" id="WP_179491092.1">
    <property type="nucleotide sequence ID" value="NZ_JACCCW010000002.1"/>
</dbReference>
<keyword evidence="6" id="KW-0998">Cell outer membrane</keyword>
<keyword evidence="5" id="KW-0472">Membrane</keyword>
<accession>A0A7Y9PHJ3</accession>
<evidence type="ECO:0000256" key="6">
    <source>
        <dbReference type="ARBA" id="ARBA00023237"/>
    </source>
</evidence>
<comment type="subcellular location">
    <subcellularLocation>
        <location evidence="1">Cell outer membrane</location>
        <topology evidence="1">Multi-pass membrane protein</topology>
    </subcellularLocation>
</comment>
<evidence type="ECO:0000313" key="9">
    <source>
        <dbReference type="EMBL" id="NYF80017.1"/>
    </source>
</evidence>
<dbReference type="InterPro" id="IPR039426">
    <property type="entry name" value="TonB-dep_rcpt-like"/>
</dbReference>
<dbReference type="SUPFAM" id="SSF56935">
    <property type="entry name" value="Porins"/>
    <property type="match status" value="1"/>
</dbReference>
<evidence type="ECO:0000256" key="1">
    <source>
        <dbReference type="ARBA" id="ARBA00004571"/>
    </source>
</evidence>
<dbReference type="Pfam" id="PF07715">
    <property type="entry name" value="Plug"/>
    <property type="match status" value="1"/>
</dbReference>
<evidence type="ECO:0000256" key="3">
    <source>
        <dbReference type="ARBA" id="ARBA00022452"/>
    </source>
</evidence>
<reference evidence="9 10" key="1">
    <citation type="submission" date="2020-07" db="EMBL/GenBank/DDBJ databases">
        <title>Genomic Encyclopedia of Type Strains, Phase IV (KMG-V): Genome sequencing to study the core and pangenomes of soil and plant-associated prokaryotes.</title>
        <authorList>
            <person name="Whitman W."/>
        </authorList>
    </citation>
    <scope>NUCLEOTIDE SEQUENCE [LARGE SCALE GENOMIC DNA]</scope>
    <source>
        <strain evidence="9 10">X4EP2</strain>
    </source>
</reference>
<evidence type="ECO:0000259" key="7">
    <source>
        <dbReference type="Pfam" id="PF07715"/>
    </source>
</evidence>
<evidence type="ECO:0000256" key="5">
    <source>
        <dbReference type="ARBA" id="ARBA00023136"/>
    </source>
</evidence>